<dbReference type="AlphaFoldDB" id="A0A386ZJS3"/>
<dbReference type="InterPro" id="IPR050765">
    <property type="entry name" value="Riboflavin_Biosynth_HTPR"/>
</dbReference>
<feature type="domain" description="Bacterial bifunctional deaminase-reductase C-terminal" evidence="1">
    <location>
        <begin position="11"/>
        <end position="171"/>
    </location>
</feature>
<dbReference type="PANTHER" id="PTHR38011:SF12">
    <property type="entry name" value="BIFUNCTIONAL DEAMINASE-REDUCTASE DOMAIN PROTEIN"/>
    <property type="match status" value="1"/>
</dbReference>
<dbReference type="Gene3D" id="3.40.430.10">
    <property type="entry name" value="Dihydrofolate Reductase, subunit A"/>
    <property type="match status" value="1"/>
</dbReference>
<dbReference type="PANTHER" id="PTHR38011">
    <property type="entry name" value="DIHYDROFOLATE REDUCTASE FAMILY PROTEIN (AFU_ORTHOLOGUE AFUA_8G06820)"/>
    <property type="match status" value="1"/>
</dbReference>
<dbReference type="SUPFAM" id="SSF53597">
    <property type="entry name" value="Dihydrofolate reductase-like"/>
    <property type="match status" value="1"/>
</dbReference>
<dbReference type="EMBL" id="CP032568">
    <property type="protein sequence ID" value="AYF77523.1"/>
    <property type="molecule type" value="Genomic_DNA"/>
</dbReference>
<dbReference type="InterPro" id="IPR002734">
    <property type="entry name" value="RibDG_C"/>
</dbReference>
<keyword evidence="3" id="KW-1185">Reference proteome</keyword>
<evidence type="ECO:0000313" key="3">
    <source>
        <dbReference type="Proteomes" id="UP000267164"/>
    </source>
</evidence>
<gene>
    <name evidence="2" type="ORF">D7D52_31110</name>
</gene>
<dbReference type="OrthoDB" id="2313602at2"/>
<dbReference type="InterPro" id="IPR024072">
    <property type="entry name" value="DHFR-like_dom_sf"/>
</dbReference>
<dbReference type="GO" id="GO:0008703">
    <property type="term" value="F:5-amino-6-(5-phosphoribosylamino)uracil reductase activity"/>
    <property type="evidence" value="ECO:0007669"/>
    <property type="project" value="InterPro"/>
</dbReference>
<name>A0A386ZJS3_9NOCA</name>
<evidence type="ECO:0000313" key="2">
    <source>
        <dbReference type="EMBL" id="AYF77523.1"/>
    </source>
</evidence>
<evidence type="ECO:0000259" key="1">
    <source>
        <dbReference type="Pfam" id="PF01872"/>
    </source>
</evidence>
<dbReference type="Proteomes" id="UP000267164">
    <property type="component" value="Chromosome"/>
</dbReference>
<dbReference type="KEGG" id="nyu:D7D52_31110"/>
<dbReference type="Pfam" id="PF01872">
    <property type="entry name" value="RibD_C"/>
    <property type="match status" value="1"/>
</dbReference>
<dbReference type="RefSeq" id="WP_120742069.1">
    <property type="nucleotide sequence ID" value="NZ_CP032568.1"/>
</dbReference>
<organism evidence="2 3">
    <name type="scientific">Nocardia yunnanensis</name>
    <dbReference type="NCBI Taxonomy" id="2382165"/>
    <lineage>
        <taxon>Bacteria</taxon>
        <taxon>Bacillati</taxon>
        <taxon>Actinomycetota</taxon>
        <taxon>Actinomycetes</taxon>
        <taxon>Mycobacteriales</taxon>
        <taxon>Nocardiaceae</taxon>
        <taxon>Nocardia</taxon>
    </lineage>
</organism>
<proteinExistence type="predicted"/>
<protein>
    <submittedName>
        <fullName evidence="2">Dihydrofolate reductase</fullName>
    </submittedName>
</protein>
<reference evidence="2 3" key="1">
    <citation type="submission" date="2018-09" db="EMBL/GenBank/DDBJ databases">
        <title>Nocardia yunnanensis sp. nov., an actinomycete isolated from a soil sample.</title>
        <authorList>
            <person name="Zhang J."/>
        </authorList>
    </citation>
    <scope>NUCLEOTIDE SEQUENCE [LARGE SCALE GENOMIC DNA]</scope>
    <source>
        <strain evidence="2 3">CFHS0054</strain>
    </source>
</reference>
<accession>A0A386ZJS3</accession>
<sequence>MQSVCTSMTKTIWHITMSLDGFIAPKDDSTDWMFGHGAAGPLGAATMARTSVVLSGRRGYDLGNRVGEGERKLYGGRWTGPIFVLTHRPDDVPDDPHVTFLSNGVEDAVDSAKAVAGTGDVGILGADLARQCLEAGLIDEIALHLVPVLLGSGVRLFEGAGPIDLRKVQCDDSGQITDLRFEVVRDGALDR</sequence>
<dbReference type="GO" id="GO:0009231">
    <property type="term" value="P:riboflavin biosynthetic process"/>
    <property type="evidence" value="ECO:0007669"/>
    <property type="project" value="InterPro"/>
</dbReference>